<proteinExistence type="predicted"/>
<dbReference type="Proteomes" id="UP000317650">
    <property type="component" value="Chromosome 4"/>
</dbReference>
<reference evidence="1 2" key="1">
    <citation type="journal article" date="2019" name="Nat. Plants">
        <title>Genome sequencing of Musa balbisiana reveals subgenome evolution and function divergence in polyploid bananas.</title>
        <authorList>
            <person name="Yao X."/>
        </authorList>
    </citation>
    <scope>NUCLEOTIDE SEQUENCE [LARGE SCALE GENOMIC DNA]</scope>
    <source>
        <strain evidence="2">cv. DH-PKW</strain>
        <tissue evidence="1">Leaves</tissue>
    </source>
</reference>
<name>A0A4S8K9U9_MUSBA</name>
<keyword evidence="2" id="KW-1185">Reference proteome</keyword>
<sequence>MGKERGDGCGVVDVCVVHSVLGFGEKDRGSDVRRAEKVPFCARTESRSMRRRLQIEGFLLHKLLGRPCSEEASVAVRDEFEVCMFS</sequence>
<protein>
    <submittedName>
        <fullName evidence="1">Uncharacterized protein</fullName>
    </submittedName>
</protein>
<organism evidence="1 2">
    <name type="scientific">Musa balbisiana</name>
    <name type="common">Banana</name>
    <dbReference type="NCBI Taxonomy" id="52838"/>
    <lineage>
        <taxon>Eukaryota</taxon>
        <taxon>Viridiplantae</taxon>
        <taxon>Streptophyta</taxon>
        <taxon>Embryophyta</taxon>
        <taxon>Tracheophyta</taxon>
        <taxon>Spermatophyta</taxon>
        <taxon>Magnoliopsida</taxon>
        <taxon>Liliopsida</taxon>
        <taxon>Zingiberales</taxon>
        <taxon>Musaceae</taxon>
        <taxon>Musa</taxon>
    </lineage>
</organism>
<gene>
    <name evidence="1" type="ORF">C4D60_Mb04t05540</name>
</gene>
<evidence type="ECO:0000313" key="2">
    <source>
        <dbReference type="Proteomes" id="UP000317650"/>
    </source>
</evidence>
<dbReference type="EMBL" id="PYDT01000001">
    <property type="protein sequence ID" value="THU71820.1"/>
    <property type="molecule type" value="Genomic_DNA"/>
</dbReference>
<dbReference type="AlphaFoldDB" id="A0A4S8K9U9"/>
<evidence type="ECO:0000313" key="1">
    <source>
        <dbReference type="EMBL" id="THU71820.1"/>
    </source>
</evidence>
<comment type="caution">
    <text evidence="1">The sequence shown here is derived from an EMBL/GenBank/DDBJ whole genome shotgun (WGS) entry which is preliminary data.</text>
</comment>
<accession>A0A4S8K9U9</accession>